<accession>A0A3D8HG77</accession>
<dbReference type="AlphaFoldDB" id="A0A3D8HG77"/>
<proteinExistence type="predicted"/>
<reference evidence="2 3" key="1">
    <citation type="submission" date="2018-07" db="EMBL/GenBank/DDBJ databases">
        <title>Parabacteroides acidifaciens nov. sp., isolated from human feces.</title>
        <authorList>
            <person name="Wang Y.J."/>
        </authorList>
    </citation>
    <scope>NUCLEOTIDE SEQUENCE [LARGE SCALE GENOMIC DNA]</scope>
    <source>
        <strain evidence="2 3">426-9</strain>
    </source>
</reference>
<gene>
    <name evidence="2" type="ORF">DWU89_08295</name>
    <name evidence="1" type="ORF">H8784_08110</name>
</gene>
<dbReference type="Proteomes" id="UP000256321">
    <property type="component" value="Unassembled WGS sequence"/>
</dbReference>
<organism evidence="2 3">
    <name type="scientific">Parabacteroides acidifaciens</name>
    <dbReference type="NCBI Taxonomy" id="2290935"/>
    <lineage>
        <taxon>Bacteria</taxon>
        <taxon>Pseudomonadati</taxon>
        <taxon>Bacteroidota</taxon>
        <taxon>Bacteroidia</taxon>
        <taxon>Bacteroidales</taxon>
        <taxon>Tannerellaceae</taxon>
        <taxon>Parabacteroides</taxon>
    </lineage>
</organism>
<reference evidence="1 4" key="2">
    <citation type="submission" date="2020-08" db="EMBL/GenBank/DDBJ databases">
        <title>Genome public.</title>
        <authorList>
            <person name="Liu C."/>
            <person name="Sun Q."/>
        </authorList>
    </citation>
    <scope>NUCLEOTIDE SEQUENCE [LARGE SCALE GENOMIC DNA]</scope>
    <source>
        <strain evidence="1 4">426_9</strain>
    </source>
</reference>
<dbReference type="EMBL" id="QREV01000014">
    <property type="protein sequence ID" value="RDU49670.1"/>
    <property type="molecule type" value="Genomic_DNA"/>
</dbReference>
<evidence type="ECO:0000313" key="4">
    <source>
        <dbReference type="Proteomes" id="UP000629596"/>
    </source>
</evidence>
<sequence>MEINEENTFDMQRATIMEAYERMDKIIKDSIFPIFETWNIEKSHCNYVKDMIQQLYDMLNAALCDQENDRYRIRYEGGLLTVEDGFVGSSIEPERYIRFYISGRASPFMDVSNISKVSSPFLRRRIRNAYPSLTISKSVTKRWANFYEFFEQQRHEDEELNFTPILISFKAKRVFYGEKEGVFEYRKGLPFFDNCTFKEYI</sequence>
<evidence type="ECO:0000313" key="1">
    <source>
        <dbReference type="EMBL" id="MBC8601685.1"/>
    </source>
</evidence>
<evidence type="ECO:0000313" key="2">
    <source>
        <dbReference type="EMBL" id="RDU49670.1"/>
    </source>
</evidence>
<comment type="caution">
    <text evidence="2">The sequence shown here is derived from an EMBL/GenBank/DDBJ whole genome shotgun (WGS) entry which is preliminary data.</text>
</comment>
<name>A0A3D8HG77_9BACT</name>
<evidence type="ECO:0000313" key="3">
    <source>
        <dbReference type="Proteomes" id="UP000256321"/>
    </source>
</evidence>
<protein>
    <submittedName>
        <fullName evidence="2">Uncharacterized protein</fullName>
    </submittedName>
</protein>
<dbReference type="EMBL" id="JACRTI010000014">
    <property type="protein sequence ID" value="MBC8601685.1"/>
    <property type="molecule type" value="Genomic_DNA"/>
</dbReference>
<keyword evidence="4" id="KW-1185">Reference proteome</keyword>
<dbReference type="Proteomes" id="UP000629596">
    <property type="component" value="Unassembled WGS sequence"/>
</dbReference>
<dbReference type="RefSeq" id="WP_147292106.1">
    <property type="nucleotide sequence ID" value="NZ_JACRTI010000014.1"/>
</dbReference>